<dbReference type="EMBL" id="JBAWSV010000008">
    <property type="protein sequence ID" value="MEI4831752.1"/>
    <property type="molecule type" value="Genomic_DNA"/>
</dbReference>
<organism evidence="9 10">
    <name type="scientific">Bacillus yunxiaonensis</name>
    <dbReference type="NCBI Taxonomy" id="3127665"/>
    <lineage>
        <taxon>Bacteria</taxon>
        <taxon>Bacillati</taxon>
        <taxon>Bacillota</taxon>
        <taxon>Bacilli</taxon>
        <taxon>Bacillales</taxon>
        <taxon>Bacillaceae</taxon>
        <taxon>Bacillus</taxon>
    </lineage>
</organism>
<reference evidence="9 10" key="1">
    <citation type="submission" date="2024-01" db="EMBL/GenBank/DDBJ databases">
        <title>Seven novel Bacillus-like species.</title>
        <authorList>
            <person name="Liu G."/>
        </authorList>
    </citation>
    <scope>NUCLEOTIDE SEQUENCE [LARGE SCALE GENOMIC DNA]</scope>
    <source>
        <strain evidence="9 10">FJAT-53711</strain>
    </source>
</reference>
<evidence type="ECO:0000256" key="2">
    <source>
        <dbReference type="ARBA" id="ARBA00022448"/>
    </source>
</evidence>
<feature type="transmembrane region" description="Helical" evidence="7">
    <location>
        <begin position="255"/>
        <end position="276"/>
    </location>
</feature>
<dbReference type="Gene3D" id="1.20.1250.20">
    <property type="entry name" value="MFS general substrate transporter like domains"/>
    <property type="match status" value="1"/>
</dbReference>
<sequence>MNALLKNRVFMLVIASDILQQFAIWIRNMALLFFVMEHTNNDPVAVSLLSVMEYAPIFIFSFVGGALADRWNPKRTMITGDILSALSIVMIVLLLKIGYWQALFAATFVSAVVSQFSQPATSRVFKHHVEEEHVSAAIAISQSLQSLFLIFGPVVGTFVYTQLGLFVSFYSLIIIFALSALCLSFLPRWMKEVEVMQSSLWNDIKEGWLYVLRSNPLRMLTVVFSIIGLAAGLVQPLEIFLVVERLGMEKEVVQYLTAADGIGMLIGGAVAAVVAAKVKQKHLLVFGIIILAVSFVVEGLSTSFWITVCMRFVTGICLACVNIVIGTFMIQLVADNMIGRVNGTILPLFMSTMLIGVSLGGILKEATSLITVFSVAAVLVVIAVLPILKMKMTQKQEMQKVNQL</sequence>
<evidence type="ECO:0000256" key="5">
    <source>
        <dbReference type="ARBA" id="ARBA00022989"/>
    </source>
</evidence>
<dbReference type="Pfam" id="PF07690">
    <property type="entry name" value="MFS_1"/>
    <property type="match status" value="1"/>
</dbReference>
<evidence type="ECO:0000256" key="3">
    <source>
        <dbReference type="ARBA" id="ARBA00022475"/>
    </source>
</evidence>
<dbReference type="InterPro" id="IPR011701">
    <property type="entry name" value="MFS"/>
</dbReference>
<keyword evidence="2" id="KW-0813">Transport</keyword>
<feature type="transmembrane region" description="Helical" evidence="7">
    <location>
        <begin position="9"/>
        <end position="26"/>
    </location>
</feature>
<dbReference type="RefSeq" id="WP_336483823.1">
    <property type="nucleotide sequence ID" value="NZ_JBAWSV010000008.1"/>
</dbReference>
<feature type="transmembrane region" description="Helical" evidence="7">
    <location>
        <begin position="75"/>
        <end position="93"/>
    </location>
</feature>
<dbReference type="InterPro" id="IPR036259">
    <property type="entry name" value="MFS_trans_sf"/>
</dbReference>
<accession>A0ABU8G0H1</accession>
<dbReference type="PANTHER" id="PTHR43266">
    <property type="entry name" value="MACROLIDE-EFFLUX PROTEIN"/>
    <property type="match status" value="1"/>
</dbReference>
<evidence type="ECO:0000313" key="9">
    <source>
        <dbReference type="EMBL" id="MEI4831752.1"/>
    </source>
</evidence>
<comment type="caution">
    <text evidence="9">The sequence shown here is derived from an EMBL/GenBank/DDBJ whole genome shotgun (WGS) entry which is preliminary data.</text>
</comment>
<feature type="domain" description="Major facilitator superfamily (MFS) profile" evidence="8">
    <location>
        <begin position="216"/>
        <end position="404"/>
    </location>
</feature>
<dbReference type="Proteomes" id="UP001367922">
    <property type="component" value="Unassembled WGS sequence"/>
</dbReference>
<evidence type="ECO:0000256" key="4">
    <source>
        <dbReference type="ARBA" id="ARBA00022692"/>
    </source>
</evidence>
<keyword evidence="6 7" id="KW-0472">Membrane</keyword>
<evidence type="ECO:0000256" key="1">
    <source>
        <dbReference type="ARBA" id="ARBA00004651"/>
    </source>
</evidence>
<comment type="subcellular location">
    <subcellularLocation>
        <location evidence="1">Cell membrane</location>
        <topology evidence="1">Multi-pass membrane protein</topology>
    </subcellularLocation>
</comment>
<keyword evidence="5 7" id="KW-1133">Transmembrane helix</keyword>
<feature type="transmembrane region" description="Helical" evidence="7">
    <location>
        <begin position="219"/>
        <end position="243"/>
    </location>
</feature>
<feature type="transmembrane region" description="Helical" evidence="7">
    <location>
        <begin position="369"/>
        <end position="388"/>
    </location>
</feature>
<gene>
    <name evidence="9" type="ORF">WAX78_20200</name>
</gene>
<feature type="transmembrane region" description="Helical" evidence="7">
    <location>
        <begin position="312"/>
        <end position="333"/>
    </location>
</feature>
<evidence type="ECO:0000313" key="10">
    <source>
        <dbReference type="Proteomes" id="UP001367922"/>
    </source>
</evidence>
<feature type="transmembrane region" description="Helical" evidence="7">
    <location>
        <begin position="46"/>
        <end position="68"/>
    </location>
</feature>
<dbReference type="SUPFAM" id="SSF103473">
    <property type="entry name" value="MFS general substrate transporter"/>
    <property type="match status" value="1"/>
</dbReference>
<proteinExistence type="predicted"/>
<protein>
    <submittedName>
        <fullName evidence="9">MFS transporter</fullName>
    </submittedName>
</protein>
<evidence type="ECO:0000256" key="7">
    <source>
        <dbReference type="SAM" id="Phobius"/>
    </source>
</evidence>
<keyword evidence="4 7" id="KW-0812">Transmembrane</keyword>
<dbReference type="InterPro" id="IPR020846">
    <property type="entry name" value="MFS_dom"/>
</dbReference>
<keyword evidence="10" id="KW-1185">Reference proteome</keyword>
<name>A0ABU8G0H1_9BACI</name>
<dbReference type="PANTHER" id="PTHR43266:SF8">
    <property type="entry name" value="MACROLIDE-EFFLUX PROTEIN"/>
    <property type="match status" value="1"/>
</dbReference>
<evidence type="ECO:0000256" key="6">
    <source>
        <dbReference type="ARBA" id="ARBA00023136"/>
    </source>
</evidence>
<feature type="transmembrane region" description="Helical" evidence="7">
    <location>
        <begin position="166"/>
        <end position="186"/>
    </location>
</feature>
<dbReference type="CDD" id="cd06173">
    <property type="entry name" value="MFS_MefA_like"/>
    <property type="match status" value="1"/>
</dbReference>
<feature type="transmembrane region" description="Helical" evidence="7">
    <location>
        <begin position="345"/>
        <end position="363"/>
    </location>
</feature>
<feature type="transmembrane region" description="Helical" evidence="7">
    <location>
        <begin position="283"/>
        <end position="306"/>
    </location>
</feature>
<evidence type="ECO:0000259" key="8">
    <source>
        <dbReference type="PROSITE" id="PS50850"/>
    </source>
</evidence>
<dbReference type="PROSITE" id="PS50850">
    <property type="entry name" value="MFS"/>
    <property type="match status" value="1"/>
</dbReference>
<keyword evidence="3" id="KW-1003">Cell membrane</keyword>